<evidence type="ECO:0000256" key="1">
    <source>
        <dbReference type="SAM" id="Phobius"/>
    </source>
</evidence>
<organism evidence="2 3">
    <name type="scientific">Mesorhizobium denitrificans</name>
    <dbReference type="NCBI Taxonomy" id="2294114"/>
    <lineage>
        <taxon>Bacteria</taxon>
        <taxon>Pseudomonadati</taxon>
        <taxon>Pseudomonadota</taxon>
        <taxon>Alphaproteobacteria</taxon>
        <taxon>Hyphomicrobiales</taxon>
        <taxon>Phyllobacteriaceae</taxon>
        <taxon>Mesorhizobium</taxon>
    </lineage>
</organism>
<feature type="transmembrane region" description="Helical" evidence="1">
    <location>
        <begin position="69"/>
        <end position="86"/>
    </location>
</feature>
<protein>
    <submittedName>
        <fullName evidence="2">Uncharacterized protein</fullName>
    </submittedName>
</protein>
<gene>
    <name evidence="2" type="ORF">DY251_18175</name>
</gene>
<keyword evidence="3" id="KW-1185">Reference proteome</keyword>
<keyword evidence="1" id="KW-1133">Transmembrane helix</keyword>
<comment type="caution">
    <text evidence="2">The sequence shown here is derived from an EMBL/GenBank/DDBJ whole genome shotgun (WGS) entry which is preliminary data.</text>
</comment>
<dbReference type="RefSeq" id="WP_116625326.1">
    <property type="nucleotide sequence ID" value="NZ_QURN01000016.1"/>
</dbReference>
<feature type="transmembrane region" description="Helical" evidence="1">
    <location>
        <begin position="38"/>
        <end position="57"/>
    </location>
</feature>
<dbReference type="Proteomes" id="UP000262379">
    <property type="component" value="Unassembled WGS sequence"/>
</dbReference>
<accession>A0A371X6P8</accession>
<reference evidence="3" key="1">
    <citation type="submission" date="2018-08" db="EMBL/GenBank/DDBJ databases">
        <authorList>
            <person name="Im W.T."/>
        </authorList>
    </citation>
    <scope>NUCLEOTIDE SEQUENCE [LARGE SCALE GENOMIC DNA]</scope>
    <source>
        <strain evidence="3">LA-28</strain>
    </source>
</reference>
<keyword evidence="1" id="KW-0472">Membrane</keyword>
<dbReference type="AlphaFoldDB" id="A0A371X6P8"/>
<evidence type="ECO:0000313" key="2">
    <source>
        <dbReference type="EMBL" id="RFC64883.1"/>
    </source>
</evidence>
<dbReference type="EMBL" id="QURN01000016">
    <property type="protein sequence ID" value="RFC64883.1"/>
    <property type="molecule type" value="Genomic_DNA"/>
</dbReference>
<evidence type="ECO:0000313" key="3">
    <source>
        <dbReference type="Proteomes" id="UP000262379"/>
    </source>
</evidence>
<sequence>MRSDRLLWIVLAALGIAALLLMFNDGSGQTLGLSNGDFASVIYLGSIALVVGAGVVARARFGGNVLTQIIIWLGIVLALVVGYKLYQGEPLFQRNNPLPPPASGSGISASLADGIHGKLHIVRPIDLG</sequence>
<name>A0A371X6P8_9HYPH</name>
<keyword evidence="1" id="KW-0812">Transmembrane</keyword>
<proteinExistence type="predicted"/>